<evidence type="ECO:0000256" key="2">
    <source>
        <dbReference type="SAM" id="Phobius"/>
    </source>
</evidence>
<dbReference type="RefSeq" id="WP_065414684.1">
    <property type="nucleotide sequence ID" value="NZ_MASX01000017.1"/>
</dbReference>
<dbReference type="InterPro" id="IPR039672">
    <property type="entry name" value="MFS_2"/>
</dbReference>
<dbReference type="Proteomes" id="UP000269974">
    <property type="component" value="Unassembled WGS sequence"/>
</dbReference>
<gene>
    <name evidence="3" type="primary">exuM</name>
    <name evidence="3" type="ORF">NCTC10327_00053</name>
</gene>
<organism evidence="3 4">
    <name type="scientific">Actinobaculum suis</name>
    <dbReference type="NCBI Taxonomy" id="1657"/>
    <lineage>
        <taxon>Bacteria</taxon>
        <taxon>Bacillati</taxon>
        <taxon>Actinomycetota</taxon>
        <taxon>Actinomycetes</taxon>
        <taxon>Actinomycetales</taxon>
        <taxon>Actinomycetaceae</taxon>
        <taxon>Actinobaculum</taxon>
    </lineage>
</organism>
<dbReference type="PANTHER" id="PTHR11328">
    <property type="entry name" value="MAJOR FACILITATOR SUPERFAMILY DOMAIN-CONTAINING PROTEIN"/>
    <property type="match status" value="1"/>
</dbReference>
<evidence type="ECO:0000256" key="1">
    <source>
        <dbReference type="SAM" id="MobiDB-lite"/>
    </source>
</evidence>
<name>A0A1B9BE67_9ACTO</name>
<feature type="compositionally biased region" description="Polar residues" evidence="1">
    <location>
        <begin position="8"/>
        <end position="18"/>
    </location>
</feature>
<evidence type="ECO:0000313" key="4">
    <source>
        <dbReference type="Proteomes" id="UP000269974"/>
    </source>
</evidence>
<dbReference type="NCBIfam" id="TIGR00792">
    <property type="entry name" value="gph"/>
    <property type="match status" value="1"/>
</dbReference>
<dbReference type="SUPFAM" id="SSF103473">
    <property type="entry name" value="MFS general substrate transporter"/>
    <property type="match status" value="1"/>
</dbReference>
<dbReference type="InterPro" id="IPR001927">
    <property type="entry name" value="Na/Gal_symport"/>
</dbReference>
<dbReference type="GO" id="GO:0015293">
    <property type="term" value="F:symporter activity"/>
    <property type="evidence" value="ECO:0007669"/>
    <property type="project" value="InterPro"/>
</dbReference>
<feature type="transmembrane region" description="Helical" evidence="2">
    <location>
        <begin position="257"/>
        <end position="282"/>
    </location>
</feature>
<feature type="transmembrane region" description="Helical" evidence="2">
    <location>
        <begin position="167"/>
        <end position="191"/>
    </location>
</feature>
<comment type="caution">
    <text evidence="3">The sequence shown here is derived from an EMBL/GenBank/DDBJ whole genome shotgun (WGS) entry which is preliminary data.</text>
</comment>
<dbReference type="Pfam" id="PF13347">
    <property type="entry name" value="MFS_2"/>
    <property type="match status" value="1"/>
</dbReference>
<feature type="transmembrane region" description="Helical" evidence="2">
    <location>
        <begin position="294"/>
        <end position="315"/>
    </location>
</feature>
<feature type="transmembrane region" description="Helical" evidence="2">
    <location>
        <begin position="102"/>
        <end position="121"/>
    </location>
</feature>
<dbReference type="PANTHER" id="PTHR11328:SF24">
    <property type="entry name" value="MAJOR FACILITATOR SUPERFAMILY (MFS) PROFILE DOMAIN-CONTAINING PROTEIN"/>
    <property type="match status" value="1"/>
</dbReference>
<feature type="region of interest" description="Disordered" evidence="1">
    <location>
        <begin position="1"/>
        <end position="20"/>
    </location>
</feature>
<dbReference type="Gene3D" id="1.20.1250.20">
    <property type="entry name" value="MFS general substrate transporter like domains"/>
    <property type="match status" value="2"/>
</dbReference>
<dbReference type="GO" id="GO:0006814">
    <property type="term" value="P:sodium ion transport"/>
    <property type="evidence" value="ECO:0007669"/>
    <property type="project" value="InterPro"/>
</dbReference>
<dbReference type="CDD" id="cd17332">
    <property type="entry name" value="MFS_MelB_like"/>
    <property type="match status" value="1"/>
</dbReference>
<keyword evidence="2" id="KW-0472">Membrane</keyword>
<dbReference type="GO" id="GO:0008643">
    <property type="term" value="P:carbohydrate transport"/>
    <property type="evidence" value="ECO:0007669"/>
    <property type="project" value="InterPro"/>
</dbReference>
<dbReference type="GO" id="GO:0005886">
    <property type="term" value="C:plasma membrane"/>
    <property type="evidence" value="ECO:0007669"/>
    <property type="project" value="TreeGrafter"/>
</dbReference>
<feature type="transmembrane region" description="Helical" evidence="2">
    <location>
        <begin position="346"/>
        <end position="370"/>
    </location>
</feature>
<dbReference type="AlphaFoldDB" id="A0A1B9BE67"/>
<reference evidence="3 4" key="1">
    <citation type="submission" date="2018-11" db="EMBL/GenBank/DDBJ databases">
        <authorList>
            <consortium name="Pathogen Informatics"/>
        </authorList>
    </citation>
    <scope>NUCLEOTIDE SEQUENCE [LARGE SCALE GENOMIC DNA]</scope>
    <source>
        <strain evidence="3 4">NCTC10327</strain>
    </source>
</reference>
<feature type="transmembrane region" description="Helical" evidence="2">
    <location>
        <begin position="35"/>
        <end position="55"/>
    </location>
</feature>
<dbReference type="EMBL" id="UYIO01000001">
    <property type="protein sequence ID" value="VDG75326.1"/>
    <property type="molecule type" value="Genomic_DNA"/>
</dbReference>
<keyword evidence="2" id="KW-1133">Transmembrane helix</keyword>
<accession>A0A1B9BE67</accession>
<feature type="transmembrane region" description="Helical" evidence="2">
    <location>
        <begin position="437"/>
        <end position="459"/>
    </location>
</feature>
<sequence>MAKKDEQAQPQGSGSVTSKRPFGLRDKIGYMFGDVGNDFTFILQMAFFMVFYTRMGVNPGFIGTMLLVVRLFDAFWDVIFGRIVDVLKPTKHGRFRPWIGRIAIPICVASALMYIPFVSSFSTTGKLVYMVCTYLLWNFLYTMINIPYGSMASVITDNPKDRASLSVFRSLGAMIAALGIQTVLPIFVYTYDEATGQKVLNPHNMAIAAIICAICGIISYYITFFNVEERVEPQVDPNHEKAGFGAMLKTVATNRALLALICAAILVLLGSFVAGQVMPFIFQDYFGNGQLQSWGGLVQNIPVLLLAITGAWLTVHFGKKEAISVALLFSGVVGIVMYFLHLDNVVIFLVLYFFMALGLSTFNSLVWAIITDVIDYQEVRVGERDDATIYAIYSWARKLGQALAGFIGGWSLTAIGYNEHAVEQGVTQTQSVLDGLYLLFLIVPAVLYLLAGLVMAFWYPLTKQRVHENYLTLRGRREKATGRKADLDSKFVGDSEDAQVVDPAAGVKVPAGGSSATAEWVSPVMRDTALGRETSEERRMFEEDRRIYKEDWRDSKDE</sequence>
<keyword evidence="2" id="KW-0812">Transmembrane</keyword>
<dbReference type="OrthoDB" id="181905at2"/>
<evidence type="ECO:0000313" key="3">
    <source>
        <dbReference type="EMBL" id="VDG75326.1"/>
    </source>
</evidence>
<protein>
    <submittedName>
        <fullName evidence="3">Na+:altronate/mannonate symporter</fullName>
    </submittedName>
</protein>
<proteinExistence type="predicted"/>
<feature type="transmembrane region" description="Helical" evidence="2">
    <location>
        <begin position="322"/>
        <end position="340"/>
    </location>
</feature>
<feature type="transmembrane region" description="Helical" evidence="2">
    <location>
        <begin position="203"/>
        <end position="222"/>
    </location>
</feature>
<feature type="transmembrane region" description="Helical" evidence="2">
    <location>
        <begin position="399"/>
        <end position="417"/>
    </location>
</feature>
<feature type="transmembrane region" description="Helical" evidence="2">
    <location>
        <begin position="61"/>
        <end position="81"/>
    </location>
</feature>
<feature type="transmembrane region" description="Helical" evidence="2">
    <location>
        <begin position="127"/>
        <end position="146"/>
    </location>
</feature>
<dbReference type="InterPro" id="IPR036259">
    <property type="entry name" value="MFS_trans_sf"/>
</dbReference>